<dbReference type="PANTHER" id="PTHR16166:SF141">
    <property type="entry name" value="INTERMEMBRANE LIPID TRANSFER PROTEIN VPS13D"/>
    <property type="match status" value="1"/>
</dbReference>
<comment type="caution">
    <text evidence="5">The sequence shown here is derived from an EMBL/GenBank/DDBJ whole genome shotgun (WGS) entry which is preliminary data.</text>
</comment>
<feature type="compositionally biased region" description="Pro residues" evidence="3">
    <location>
        <begin position="475"/>
        <end position="484"/>
    </location>
</feature>
<dbReference type="GO" id="GO:0006623">
    <property type="term" value="P:protein targeting to vacuole"/>
    <property type="evidence" value="ECO:0007669"/>
    <property type="project" value="TreeGrafter"/>
</dbReference>
<reference evidence="5" key="1">
    <citation type="journal article" date="2023" name="DNA Res.">
        <title>Chromosome-level genome assembly of Phrynocephalus forsythii using third-generation DNA sequencing and Hi-C analysis.</title>
        <authorList>
            <person name="Qi Y."/>
            <person name="Zhao W."/>
            <person name="Zhao Y."/>
            <person name="Niu C."/>
            <person name="Cao S."/>
            <person name="Zhang Y."/>
        </authorList>
    </citation>
    <scope>NUCLEOTIDE SEQUENCE</scope>
    <source>
        <tissue evidence="5">Muscle</tissue>
    </source>
</reference>
<accession>A0A9Q0X8W5</accession>
<evidence type="ECO:0000256" key="3">
    <source>
        <dbReference type="SAM" id="MobiDB-lite"/>
    </source>
</evidence>
<gene>
    <name evidence="5" type="ORF">JRQ81_009847</name>
</gene>
<evidence type="ECO:0000256" key="1">
    <source>
        <dbReference type="ARBA" id="ARBA00022448"/>
    </source>
</evidence>
<dbReference type="OrthoDB" id="272810at2759"/>
<dbReference type="PANTHER" id="PTHR16166">
    <property type="entry name" value="VACUOLAR PROTEIN SORTING-ASSOCIATED PROTEIN VPS13"/>
    <property type="match status" value="1"/>
</dbReference>
<dbReference type="AlphaFoldDB" id="A0A9Q0X8W5"/>
<feature type="domain" description="Chorein N-terminal" evidence="4">
    <location>
        <begin position="13"/>
        <end position="536"/>
    </location>
</feature>
<dbReference type="Proteomes" id="UP001142489">
    <property type="component" value="Unassembled WGS sequence"/>
</dbReference>
<protein>
    <recommendedName>
        <fullName evidence="4">Chorein N-terminal domain-containing protein</fullName>
    </recommendedName>
</protein>
<name>A0A9Q0X8W5_9SAUR</name>
<keyword evidence="6" id="KW-1185">Reference proteome</keyword>
<feature type="region of interest" description="Disordered" evidence="3">
    <location>
        <begin position="447"/>
        <end position="489"/>
    </location>
</feature>
<evidence type="ECO:0000256" key="2">
    <source>
        <dbReference type="SAM" id="Coils"/>
    </source>
</evidence>
<keyword evidence="2" id="KW-0175">Coiled coil</keyword>
<dbReference type="GO" id="GO:0045053">
    <property type="term" value="P:protein retention in Golgi apparatus"/>
    <property type="evidence" value="ECO:0007669"/>
    <property type="project" value="TreeGrafter"/>
</dbReference>
<feature type="coiled-coil region" evidence="2">
    <location>
        <begin position="62"/>
        <end position="89"/>
    </location>
</feature>
<sequence>MCCEPVTAAAETQVLLACRAWWHFALDAYIAEIREQKGRSCWEFALRRARDAVAYTDLYSKKLKEEELCDEEQEEMDRIEDEQTFEELKILRQIVYHRFCELAESIKEPLPDPLETISEAEPAASTSGRRGMIQYLQSWFPGWGGWYGDLQEAADTFEGLLSETSEQWRPEDPPGADEFFDPTADVSSINTFTKREHVLAKLNLRLQGGLVTLLHAEKRGGQAAERAFMQLEFSGVTILAEALPRRNSSLFKVQLGSLFLRDLATEGTIFPLLVFPNLEKEVGCASSVGLQTSSSEASNQSSGNKSCYPVFEMLYERNPVRSNFERRLEVSTQPLNIIYNPQAIKKVADFFYKGKVHSSGFGCQSELELRVAEAARRHYNKLKMQTKAEIRQTIDRLLVGDFIEDSKRWTVCLDISAPQVIFPDDFKYADPVLVVIDLGRMLLTSSQEEHKKKSLGGPSSELSDVSDDEYRTPLATPPSSPPPEAQGTREIKGLGFTGVEISEEQLQAHLMSKKMYDTYSLSFMDLQIMVGRVKDN</sequence>
<dbReference type="GO" id="GO:0007005">
    <property type="term" value="P:mitochondrion organization"/>
    <property type="evidence" value="ECO:0007669"/>
    <property type="project" value="TreeGrafter"/>
</dbReference>
<evidence type="ECO:0000313" key="5">
    <source>
        <dbReference type="EMBL" id="KAJ7306492.1"/>
    </source>
</evidence>
<evidence type="ECO:0000259" key="4">
    <source>
        <dbReference type="Pfam" id="PF12624"/>
    </source>
</evidence>
<dbReference type="EMBL" id="JAPFRF010000020">
    <property type="protein sequence ID" value="KAJ7306492.1"/>
    <property type="molecule type" value="Genomic_DNA"/>
</dbReference>
<dbReference type="InterPro" id="IPR026854">
    <property type="entry name" value="VPS13_N"/>
</dbReference>
<dbReference type="Pfam" id="PF12624">
    <property type="entry name" value="VPS13_N"/>
    <property type="match status" value="1"/>
</dbReference>
<evidence type="ECO:0000313" key="6">
    <source>
        <dbReference type="Proteomes" id="UP001142489"/>
    </source>
</evidence>
<proteinExistence type="predicted"/>
<organism evidence="5 6">
    <name type="scientific">Phrynocephalus forsythii</name>
    <dbReference type="NCBI Taxonomy" id="171643"/>
    <lineage>
        <taxon>Eukaryota</taxon>
        <taxon>Metazoa</taxon>
        <taxon>Chordata</taxon>
        <taxon>Craniata</taxon>
        <taxon>Vertebrata</taxon>
        <taxon>Euteleostomi</taxon>
        <taxon>Lepidosauria</taxon>
        <taxon>Squamata</taxon>
        <taxon>Bifurcata</taxon>
        <taxon>Unidentata</taxon>
        <taxon>Episquamata</taxon>
        <taxon>Toxicofera</taxon>
        <taxon>Iguania</taxon>
        <taxon>Acrodonta</taxon>
        <taxon>Agamidae</taxon>
        <taxon>Agaminae</taxon>
        <taxon>Phrynocephalus</taxon>
    </lineage>
</organism>
<keyword evidence="1" id="KW-0813">Transport</keyword>
<dbReference type="InterPro" id="IPR026847">
    <property type="entry name" value="VPS13"/>
</dbReference>